<dbReference type="RefSeq" id="WP_091967980.1">
    <property type="nucleotide sequence ID" value="NZ_FMAI01000065.1"/>
</dbReference>
<dbReference type="Gene3D" id="3.90.1300.10">
    <property type="entry name" value="Amidase signature (AS) domain"/>
    <property type="match status" value="1"/>
</dbReference>
<dbReference type="InterPro" id="IPR036928">
    <property type="entry name" value="AS_sf"/>
</dbReference>
<gene>
    <name evidence="3" type="ORF">GA0061098_10657</name>
</gene>
<dbReference type="SUPFAM" id="SSF75304">
    <property type="entry name" value="Amidase signature (AS) enzymes"/>
    <property type="match status" value="1"/>
</dbReference>
<dbReference type="PANTHER" id="PTHR11895:SF7">
    <property type="entry name" value="GLUTAMYL-TRNA(GLN) AMIDOTRANSFERASE SUBUNIT A, MITOCHONDRIAL"/>
    <property type="match status" value="1"/>
</dbReference>
<comment type="similarity">
    <text evidence="1">Belongs to the amidase family.</text>
</comment>
<dbReference type="EMBL" id="FMAI01000065">
    <property type="protein sequence ID" value="SCB56004.1"/>
    <property type="molecule type" value="Genomic_DNA"/>
</dbReference>
<keyword evidence="4" id="KW-1185">Reference proteome</keyword>
<evidence type="ECO:0000313" key="3">
    <source>
        <dbReference type="EMBL" id="SCB56004.1"/>
    </source>
</evidence>
<protein>
    <submittedName>
        <fullName evidence="3">Amidase</fullName>
    </submittedName>
</protein>
<evidence type="ECO:0000256" key="1">
    <source>
        <dbReference type="ARBA" id="ARBA00009199"/>
    </source>
</evidence>
<sequence>MKLSEYTDYDATGLASLVRAGDVTPLELTQLARRAHDEVNSRLNAVIEFYDDAETVGGADGGIFHGVPFFRKDLGASEAGRLQECGSRLFKGYRPQTESYFIRRARESGLRILGRTTVPEFGMSGMSESILHGVTGNPWNLERSAGGSSSGAAAAVISGITPMSHGSDGGGSIRIPAAWCGLVGLNPSRGRVSGGPNKQDRNFGLTREFVLCRTVRDMAAALDTFSGPYPGDPFIIVQPRRTYVEELSQSTGTLKVGVALKPWGAAKVEPEVQQAVEETATILEAMGHSLTEIPTPYDPAEYRQGSSGRSKLSAELLENEARAMGRQIDSSTLEPLSLKLYEFGRNAQSASIADAFEGLRLTRFRVGEAINPFDILLTPSMPVVAPPNDSIYCPTSPTVSLEQYQEGARALFPYMGVFNITGHPSVSLPLGQSASGLPIGIQIVGRFGDEATLVRVARDLEQARPWRHRRPTVRAGAI</sequence>
<dbReference type="GO" id="GO:0003824">
    <property type="term" value="F:catalytic activity"/>
    <property type="evidence" value="ECO:0007669"/>
    <property type="project" value="InterPro"/>
</dbReference>
<name>A0A1C3XVF1_9BRAD</name>
<dbReference type="InterPro" id="IPR000120">
    <property type="entry name" value="Amidase"/>
</dbReference>
<dbReference type="PANTHER" id="PTHR11895">
    <property type="entry name" value="TRANSAMIDASE"/>
    <property type="match status" value="1"/>
</dbReference>
<organism evidence="3 4">
    <name type="scientific">Bradyrhizobium shewense</name>
    <dbReference type="NCBI Taxonomy" id="1761772"/>
    <lineage>
        <taxon>Bacteria</taxon>
        <taxon>Pseudomonadati</taxon>
        <taxon>Pseudomonadota</taxon>
        <taxon>Alphaproteobacteria</taxon>
        <taxon>Hyphomicrobiales</taxon>
        <taxon>Nitrobacteraceae</taxon>
        <taxon>Bradyrhizobium</taxon>
    </lineage>
</organism>
<dbReference type="InterPro" id="IPR023631">
    <property type="entry name" value="Amidase_dom"/>
</dbReference>
<dbReference type="Pfam" id="PF01425">
    <property type="entry name" value="Amidase"/>
    <property type="match status" value="1"/>
</dbReference>
<dbReference type="Proteomes" id="UP000199184">
    <property type="component" value="Unassembled WGS sequence"/>
</dbReference>
<feature type="domain" description="Amidase" evidence="2">
    <location>
        <begin position="38"/>
        <end position="453"/>
    </location>
</feature>
<accession>A0A1C3XVF1</accession>
<evidence type="ECO:0000259" key="2">
    <source>
        <dbReference type="Pfam" id="PF01425"/>
    </source>
</evidence>
<evidence type="ECO:0000313" key="4">
    <source>
        <dbReference type="Proteomes" id="UP000199184"/>
    </source>
</evidence>
<dbReference type="AlphaFoldDB" id="A0A1C3XVF1"/>
<proteinExistence type="inferred from homology"/>
<reference evidence="4" key="1">
    <citation type="submission" date="2016-08" db="EMBL/GenBank/DDBJ databases">
        <authorList>
            <person name="Varghese N."/>
            <person name="Submissions Spin"/>
        </authorList>
    </citation>
    <scope>NUCLEOTIDE SEQUENCE [LARGE SCALE GENOMIC DNA]</scope>
    <source>
        <strain evidence="4">ERR11</strain>
    </source>
</reference>